<accession>A0A6N6NNY9</accession>
<dbReference type="Pfam" id="PF00395">
    <property type="entry name" value="SLH"/>
    <property type="match status" value="3"/>
</dbReference>
<feature type="domain" description="SLH" evidence="1">
    <location>
        <begin position="356"/>
        <end position="417"/>
    </location>
</feature>
<reference evidence="2 3" key="1">
    <citation type="submission" date="2019-09" db="EMBL/GenBank/DDBJ databases">
        <title>Whole genome shotgun sequencing (WGS) of Ellagibacter isourolithinifaciens DSM 104140(T) and Adlercreutzia muris DSM 29508(T).</title>
        <authorList>
            <person name="Stoll D.A."/>
            <person name="Danylec N."/>
            <person name="Huch M."/>
        </authorList>
    </citation>
    <scope>NUCLEOTIDE SEQUENCE [LARGE SCALE GENOMIC DNA]</scope>
    <source>
        <strain evidence="2 3">DSM 104140</strain>
    </source>
</reference>
<dbReference type="EMBL" id="WAJR01000042">
    <property type="protein sequence ID" value="KAB1635962.1"/>
    <property type="molecule type" value="Genomic_DNA"/>
</dbReference>
<feature type="domain" description="SLH" evidence="1">
    <location>
        <begin position="210"/>
        <end position="280"/>
    </location>
</feature>
<dbReference type="PROSITE" id="PS51272">
    <property type="entry name" value="SLH"/>
    <property type="match status" value="3"/>
</dbReference>
<gene>
    <name evidence="2" type="ORF">F8C90_10335</name>
</gene>
<dbReference type="AlphaFoldDB" id="A0A6N6NNY9"/>
<evidence type="ECO:0000313" key="3">
    <source>
        <dbReference type="Proteomes" id="UP000468668"/>
    </source>
</evidence>
<sequence>MHRKSGRYPSWGVFREQSGKLVVKRASCALLFLLLLSNGKIVTRPFVGKGVLVGIPESENAGFRRFECLYYQGRVKLTEGTDYTYVVEGNDAPGTGRVVLTGMGDYRGTVEKTFEVKSNEVEPDPSEGKIDMSSAKFVGLAASYVYMGQPVIPVVNLMLGNTLLVQSVDYVMSIVDNETLGTATITAAGIGRYEGKATATFEIVRPTYDVSEFIDVPRNGSEWYADYVYEAAKYGYLTGYKNADGTPTGYFGPNDALTRAQVATILYRACPTGSLTDTDNSSDANSVNKTPFPDVESGAFYTKAMNWAYANGILTGVDGKGEMQPNREITREELACVMMRYAKSCGIAGADADPSEEGITDWADVSSFAMSSIRWALANGVISGVDNLDGTRSLCPHDSASRAQMAKIILNVEAMRS</sequence>
<evidence type="ECO:0000313" key="2">
    <source>
        <dbReference type="EMBL" id="KAB1635962.1"/>
    </source>
</evidence>
<dbReference type="Proteomes" id="UP000468668">
    <property type="component" value="Unassembled WGS sequence"/>
</dbReference>
<comment type="caution">
    <text evidence="2">The sequence shown here is derived from an EMBL/GenBank/DDBJ whole genome shotgun (WGS) entry which is preliminary data.</text>
</comment>
<protein>
    <submittedName>
        <fullName evidence="2">S-layer homology domain-containing protein</fullName>
    </submittedName>
</protein>
<dbReference type="InterPro" id="IPR001119">
    <property type="entry name" value="SLH_dom"/>
</dbReference>
<name>A0A6N6NNY9_9ACTN</name>
<feature type="domain" description="SLH" evidence="1">
    <location>
        <begin position="288"/>
        <end position="352"/>
    </location>
</feature>
<dbReference type="OrthoDB" id="3183967at2"/>
<proteinExistence type="predicted"/>
<organism evidence="2 3">
    <name type="scientific">Ellagibacter isourolithinifaciens</name>
    <dbReference type="NCBI Taxonomy" id="2137581"/>
    <lineage>
        <taxon>Bacteria</taxon>
        <taxon>Bacillati</taxon>
        <taxon>Actinomycetota</taxon>
        <taxon>Coriobacteriia</taxon>
        <taxon>Eggerthellales</taxon>
        <taxon>Eggerthellaceae</taxon>
        <taxon>Ellagibacter</taxon>
    </lineage>
</organism>
<keyword evidence="3" id="KW-1185">Reference proteome</keyword>
<evidence type="ECO:0000259" key="1">
    <source>
        <dbReference type="PROSITE" id="PS51272"/>
    </source>
</evidence>